<feature type="region of interest" description="Disordered" evidence="1">
    <location>
        <begin position="189"/>
        <end position="265"/>
    </location>
</feature>
<gene>
    <name evidence="2" type="ORF">PRZ48_007996</name>
</gene>
<feature type="compositionally biased region" description="Basic and acidic residues" evidence="1">
    <location>
        <begin position="230"/>
        <end position="243"/>
    </location>
</feature>
<keyword evidence="3" id="KW-1185">Reference proteome</keyword>
<organism evidence="2 3">
    <name type="scientific">Zasmidium cellare</name>
    <name type="common">Wine cellar mold</name>
    <name type="synonym">Racodium cellare</name>
    <dbReference type="NCBI Taxonomy" id="395010"/>
    <lineage>
        <taxon>Eukaryota</taxon>
        <taxon>Fungi</taxon>
        <taxon>Dikarya</taxon>
        <taxon>Ascomycota</taxon>
        <taxon>Pezizomycotina</taxon>
        <taxon>Dothideomycetes</taxon>
        <taxon>Dothideomycetidae</taxon>
        <taxon>Mycosphaerellales</taxon>
        <taxon>Mycosphaerellaceae</taxon>
        <taxon>Zasmidium</taxon>
    </lineage>
</organism>
<proteinExistence type="predicted"/>
<dbReference type="EMBL" id="JAXOVC010000006">
    <property type="protein sequence ID" value="KAK4499810.1"/>
    <property type="molecule type" value="Genomic_DNA"/>
</dbReference>
<comment type="caution">
    <text evidence="2">The sequence shown here is derived from an EMBL/GenBank/DDBJ whole genome shotgun (WGS) entry which is preliminary data.</text>
</comment>
<reference evidence="2 3" key="1">
    <citation type="journal article" date="2023" name="G3 (Bethesda)">
        <title>A chromosome-level genome assembly of Zasmidium syzygii isolated from banana leaves.</title>
        <authorList>
            <person name="van Westerhoven A.C."/>
            <person name="Mehrabi R."/>
            <person name="Talebi R."/>
            <person name="Steentjes M.B.F."/>
            <person name="Corcolon B."/>
            <person name="Chong P.A."/>
            <person name="Kema G.H.J."/>
            <person name="Seidl M.F."/>
        </authorList>
    </citation>
    <scope>NUCLEOTIDE SEQUENCE [LARGE SCALE GENOMIC DNA]</scope>
    <source>
        <strain evidence="2 3">P124</strain>
    </source>
</reference>
<sequence>MEEAVPEDLQEKREAVHNMLEPMYFNSEDEFQRYWSWFQIQYETQGSGTRTKSDFQQRTSARCRCRRDATRRDRVREDIRKRARHANTLDCPATLAIVRSFRSKTDELPYAVRIERTRNWPLPETHTHTAEWMINQRGPSLMMYKSWRNPGTAVAARVRVPKPPEPEPVVEVQAESELALPTLLQTNPPVNPNPWHIPWDPTPQPFPAPVAYTAPPPRPPPQTNNQGNDTNERNIRAVLDRELQSCQREPPPPPSLRNQHLSAKL</sequence>
<accession>A0ABR0EEU5</accession>
<dbReference type="Proteomes" id="UP001305779">
    <property type="component" value="Unassembled WGS sequence"/>
</dbReference>
<feature type="compositionally biased region" description="Pro residues" evidence="1">
    <location>
        <begin position="200"/>
        <end position="222"/>
    </location>
</feature>
<name>A0ABR0EEU5_ZASCE</name>
<feature type="compositionally biased region" description="Polar residues" evidence="1">
    <location>
        <begin position="256"/>
        <end position="265"/>
    </location>
</feature>
<protein>
    <submittedName>
        <fullName evidence="2">Uncharacterized protein</fullName>
    </submittedName>
</protein>
<evidence type="ECO:0000313" key="3">
    <source>
        <dbReference type="Proteomes" id="UP001305779"/>
    </source>
</evidence>
<evidence type="ECO:0000256" key="1">
    <source>
        <dbReference type="SAM" id="MobiDB-lite"/>
    </source>
</evidence>
<evidence type="ECO:0000313" key="2">
    <source>
        <dbReference type="EMBL" id="KAK4499810.1"/>
    </source>
</evidence>